<dbReference type="Pfam" id="PF01183">
    <property type="entry name" value="Glyco_hydro_25"/>
    <property type="match status" value="1"/>
</dbReference>
<sequence>MSATTDANTEQSTAQQVKVVNSHSNLNPSGSFAYQTEPVSAGVSLGSIQATPISEDPDTNTLVQPLGLSATDAAVWLAQAKAVATEDREETGRVQEIIRSDATVAKIKIGQAGIPSVSATDVSSYQSWLTANDYKLFVKAGVKGITVKVTEADSYTSPVAATQISRAKAAGMAVSVYHYAWFTTTSQAAAEARYTAAAMKKLGLPKNTRIFADMEEPTVINDSGVKANLQAYFNALDSLGYHSHGLYTSMGYGSTPQMVSVVGKANSWLAGYPYNTTNKDMWNSDYGAWQFSSNATLTGASSSSVLDVSHDYTGLLTGVPPVDEPINYGKYVTVTQNSGSAWSSLSNGASTPLTGLYRKTYLAKTITYTSNGYVYYALYSSNGKFVGYVNTGYGTEADNVGGVGFSYGKYVTVTSNSGSVWQNFSWQQKSTIASHTHNTYLAKYAYHAYNGSTYLSLYDAKGNWQGYINAGNTEVCEGRQGIGYGYGQYVTITANTGSIWGDFSWNERAKVADHYHETFLAKYAYRNYNGSTYLSLYDKDGTWLGYLNSGNVRVNDGKAGAAFTINQYVTITDKTGNIFSDFSWTIRNKTSKYYHQTLMARYVYCNFNGFQYYSLYDANNKWVGYMNVGYAKAGAGKQGGAIAYDKTVRVTGKTGSFWGSFDWQERNKVSAYTGQKIVVPLVYYHSNGFVYLSAYDTKGHWLGYLNAGNTDAILDR</sequence>
<dbReference type="Gene3D" id="3.20.20.80">
    <property type="entry name" value="Glycosidases"/>
    <property type="match status" value="1"/>
</dbReference>
<dbReference type="Proteomes" id="UP001597196">
    <property type="component" value="Unassembled WGS sequence"/>
</dbReference>
<comment type="similarity">
    <text evidence="1">Belongs to the glycosyl hydrolase 25 family.</text>
</comment>
<accession>A0ABW4CHF4</accession>
<organism evidence="2 3">
    <name type="scientific">Lacticaseibacillus mingshuiensis</name>
    <dbReference type="NCBI Taxonomy" id="2799574"/>
    <lineage>
        <taxon>Bacteria</taxon>
        <taxon>Bacillati</taxon>
        <taxon>Bacillota</taxon>
        <taxon>Bacilli</taxon>
        <taxon>Lactobacillales</taxon>
        <taxon>Lactobacillaceae</taxon>
        <taxon>Lacticaseibacillus</taxon>
    </lineage>
</organism>
<comment type="caution">
    <text evidence="2">The sequence shown here is derived from an EMBL/GenBank/DDBJ whole genome shotgun (WGS) entry which is preliminary data.</text>
</comment>
<dbReference type="InterPro" id="IPR002053">
    <property type="entry name" value="Glyco_hydro_25"/>
</dbReference>
<proteinExistence type="inferred from homology"/>
<dbReference type="PROSITE" id="PS51904">
    <property type="entry name" value="GLYCOSYL_HYDROL_F25_2"/>
    <property type="match status" value="1"/>
</dbReference>
<dbReference type="InterPro" id="IPR017853">
    <property type="entry name" value="GH"/>
</dbReference>
<gene>
    <name evidence="2" type="ORF">ACFQ4P_04535</name>
</gene>
<reference evidence="3" key="1">
    <citation type="journal article" date="2019" name="Int. J. Syst. Evol. Microbiol.">
        <title>The Global Catalogue of Microorganisms (GCM) 10K type strain sequencing project: providing services to taxonomists for standard genome sequencing and annotation.</title>
        <authorList>
            <consortium name="The Broad Institute Genomics Platform"/>
            <consortium name="The Broad Institute Genome Sequencing Center for Infectious Disease"/>
            <person name="Wu L."/>
            <person name="Ma J."/>
        </authorList>
    </citation>
    <scope>NUCLEOTIDE SEQUENCE [LARGE SCALE GENOMIC DNA]</scope>
    <source>
        <strain evidence="3">CCM 8980</strain>
    </source>
</reference>
<keyword evidence="3" id="KW-1185">Reference proteome</keyword>
<evidence type="ECO:0000313" key="2">
    <source>
        <dbReference type="EMBL" id="MFD1429514.1"/>
    </source>
</evidence>
<evidence type="ECO:0000313" key="3">
    <source>
        <dbReference type="Proteomes" id="UP001597196"/>
    </source>
</evidence>
<dbReference type="EMBL" id="JBHTOC010000005">
    <property type="protein sequence ID" value="MFD1429514.1"/>
    <property type="molecule type" value="Genomic_DNA"/>
</dbReference>
<protein>
    <submittedName>
        <fullName evidence="2">GH25 family lysozyme</fullName>
    </submittedName>
</protein>
<dbReference type="RefSeq" id="WP_203637154.1">
    <property type="nucleotide sequence ID" value="NZ_BOLS01000019.1"/>
</dbReference>
<name>A0ABW4CHF4_9LACO</name>
<dbReference type="PANTHER" id="PTHR34135:SF2">
    <property type="entry name" value="LYSOZYME"/>
    <property type="match status" value="1"/>
</dbReference>
<evidence type="ECO:0000256" key="1">
    <source>
        <dbReference type="ARBA" id="ARBA00010646"/>
    </source>
</evidence>
<dbReference type="SUPFAM" id="SSF51445">
    <property type="entry name" value="(Trans)glycosidases"/>
    <property type="match status" value="1"/>
</dbReference>
<dbReference type="PANTHER" id="PTHR34135">
    <property type="entry name" value="LYSOZYME"/>
    <property type="match status" value="1"/>
</dbReference>